<feature type="transmembrane region" description="Helical" evidence="6">
    <location>
        <begin position="12"/>
        <end position="39"/>
    </location>
</feature>
<feature type="transmembrane region" description="Helical" evidence="6">
    <location>
        <begin position="51"/>
        <end position="71"/>
    </location>
</feature>
<dbReference type="Pfam" id="PF01925">
    <property type="entry name" value="TauE"/>
    <property type="match status" value="1"/>
</dbReference>
<evidence type="ECO:0000313" key="7">
    <source>
        <dbReference type="EMBL" id="PTQ51737.1"/>
    </source>
</evidence>
<proteinExistence type="inferred from homology"/>
<evidence type="ECO:0000256" key="1">
    <source>
        <dbReference type="ARBA" id="ARBA00004141"/>
    </source>
</evidence>
<feature type="transmembrane region" description="Helical" evidence="6">
    <location>
        <begin position="77"/>
        <end position="96"/>
    </location>
</feature>
<keyword evidence="3 6" id="KW-0812">Transmembrane</keyword>
<comment type="subcellular location">
    <subcellularLocation>
        <location evidence="6">Cell membrane</location>
        <topology evidence="6">Multi-pass membrane protein</topology>
    </subcellularLocation>
    <subcellularLocation>
        <location evidence="1">Membrane</location>
        <topology evidence="1">Multi-pass membrane protein</topology>
    </subcellularLocation>
</comment>
<dbReference type="AlphaFoldDB" id="A0A2T5G6C0"/>
<evidence type="ECO:0000256" key="2">
    <source>
        <dbReference type="ARBA" id="ARBA00009142"/>
    </source>
</evidence>
<keyword evidence="6" id="KW-1003">Cell membrane</keyword>
<sequence>MSGNGVRHNAQAALIGLLAGAFGGLVGLGGGVVMIPLLVHTFRLSQVRANGTSLAAVVVSGIAGAATYARFGSADLWGALLLAAPAMATANLGARFAHALPEWKLKRAFGAFLLFTTVLLLARPYLNALAVSGTGGAVGTSGAGIAVLLATGIFTGFLSGMMGVGGGSIMAPAMVVFLGVGQHLAQGTSLLAMVPTGTVGAWTHFRLGNVAVSILPGLLAGIFLGSSLGAWIAHLLPDAALRAVFAVVQTWLGLRYLRTPAPAGKSGTAKTPQP</sequence>
<evidence type="ECO:0000256" key="6">
    <source>
        <dbReference type="RuleBase" id="RU363041"/>
    </source>
</evidence>
<organism evidence="7 8">
    <name type="scientific">Brockia lithotrophica</name>
    <dbReference type="NCBI Taxonomy" id="933949"/>
    <lineage>
        <taxon>Bacteria</taxon>
        <taxon>Bacillati</taxon>
        <taxon>Bacillota</taxon>
        <taxon>Bacilli</taxon>
        <taxon>Bacillales</taxon>
        <taxon>Bacillales Family X. Incertae Sedis</taxon>
        <taxon>Brockia</taxon>
    </lineage>
</organism>
<accession>A0A2T5G6C0</accession>
<keyword evidence="5 6" id="KW-0472">Membrane</keyword>
<feature type="transmembrane region" description="Helical" evidence="6">
    <location>
        <begin position="108"/>
        <end position="126"/>
    </location>
</feature>
<evidence type="ECO:0000256" key="4">
    <source>
        <dbReference type="ARBA" id="ARBA00022989"/>
    </source>
</evidence>
<keyword evidence="4 6" id="KW-1133">Transmembrane helix</keyword>
<evidence type="ECO:0000256" key="3">
    <source>
        <dbReference type="ARBA" id="ARBA00022692"/>
    </source>
</evidence>
<dbReference type="GO" id="GO:0005886">
    <property type="term" value="C:plasma membrane"/>
    <property type="evidence" value="ECO:0007669"/>
    <property type="project" value="UniProtKB-SubCell"/>
</dbReference>
<dbReference type="PANTHER" id="PTHR43701">
    <property type="entry name" value="MEMBRANE TRANSPORTER PROTEIN MJ0441-RELATED"/>
    <property type="match status" value="1"/>
</dbReference>
<evidence type="ECO:0000313" key="8">
    <source>
        <dbReference type="Proteomes" id="UP000244016"/>
    </source>
</evidence>
<dbReference type="EMBL" id="PEBW01000004">
    <property type="protein sequence ID" value="PTQ51737.1"/>
    <property type="molecule type" value="Genomic_DNA"/>
</dbReference>
<dbReference type="Proteomes" id="UP000244016">
    <property type="component" value="Unassembled WGS sequence"/>
</dbReference>
<feature type="transmembrane region" description="Helical" evidence="6">
    <location>
        <begin position="184"/>
        <end position="203"/>
    </location>
</feature>
<protein>
    <recommendedName>
        <fullName evidence="6">Probable membrane transporter protein</fullName>
    </recommendedName>
</protein>
<comment type="similarity">
    <text evidence="2 6">Belongs to the 4-toluene sulfonate uptake permease (TSUP) (TC 2.A.102) family.</text>
</comment>
<comment type="caution">
    <text evidence="7">The sequence shown here is derived from an EMBL/GenBank/DDBJ whole genome shotgun (WGS) entry which is preliminary data.</text>
</comment>
<gene>
    <name evidence="7" type="ORF">BLITH_1375</name>
</gene>
<reference evidence="7 8" key="1">
    <citation type="submission" date="2017-08" db="EMBL/GenBank/DDBJ databases">
        <title>Burning lignite coal seam in the remote Altai Mountains harbors a hydrogen-driven thermophilic microbial community.</title>
        <authorList>
            <person name="Kadnikov V.V."/>
            <person name="Mardanov A.V."/>
            <person name="Ivasenko D."/>
            <person name="Beletsky A.V."/>
            <person name="Karnachuk O.V."/>
            <person name="Ravin N.V."/>
        </authorList>
    </citation>
    <scope>NUCLEOTIDE SEQUENCE [LARGE SCALE GENOMIC DNA]</scope>
    <source>
        <strain evidence="7">AL31</strain>
    </source>
</reference>
<dbReference type="PANTHER" id="PTHR43701:SF2">
    <property type="entry name" value="MEMBRANE TRANSPORTER PROTEIN YJNA-RELATED"/>
    <property type="match status" value="1"/>
</dbReference>
<dbReference type="InterPro" id="IPR051598">
    <property type="entry name" value="TSUP/Inactive_protease-like"/>
</dbReference>
<evidence type="ECO:0000256" key="5">
    <source>
        <dbReference type="ARBA" id="ARBA00023136"/>
    </source>
</evidence>
<name>A0A2T5G6C0_9BACL</name>
<feature type="transmembrane region" description="Helical" evidence="6">
    <location>
        <begin position="210"/>
        <end position="233"/>
    </location>
</feature>
<dbReference type="InterPro" id="IPR002781">
    <property type="entry name" value="TM_pro_TauE-like"/>
</dbReference>